<feature type="chain" id="PRO_5019804943" evidence="2">
    <location>
        <begin position="19"/>
        <end position="67"/>
    </location>
</feature>
<keyword evidence="2" id="KW-0732">Signal</keyword>
<feature type="signal peptide" evidence="2">
    <location>
        <begin position="1"/>
        <end position="18"/>
    </location>
</feature>
<protein>
    <submittedName>
        <fullName evidence="3">Uncharacterized protein</fullName>
    </submittedName>
</protein>
<dbReference type="AlphaFoldDB" id="A0A482W7K9"/>
<accession>A0A482W7K9</accession>
<keyword evidence="1" id="KW-0472">Membrane</keyword>
<dbReference type="Proteomes" id="UP000292052">
    <property type="component" value="Unassembled WGS sequence"/>
</dbReference>
<feature type="transmembrane region" description="Helical" evidence="1">
    <location>
        <begin position="28"/>
        <end position="52"/>
    </location>
</feature>
<name>A0A482W7K9_ASBVE</name>
<sequence>MARLESVCLLLAFGLAGAQEEGSCYSSGSIALSVVLSVIFTALLWAALYYLWRKFRKPKGESRHPGS</sequence>
<keyword evidence="1" id="KW-1133">Transmembrane helix</keyword>
<reference evidence="3 4" key="1">
    <citation type="submission" date="2017-03" db="EMBL/GenBank/DDBJ databases">
        <title>Genome of the blue death feigning beetle - Asbolus verrucosus.</title>
        <authorList>
            <person name="Rider S.D."/>
        </authorList>
    </citation>
    <scope>NUCLEOTIDE SEQUENCE [LARGE SCALE GENOMIC DNA]</scope>
    <source>
        <strain evidence="3">Butters</strain>
        <tissue evidence="3">Head and leg muscle</tissue>
    </source>
</reference>
<evidence type="ECO:0000256" key="2">
    <source>
        <dbReference type="SAM" id="SignalP"/>
    </source>
</evidence>
<evidence type="ECO:0000256" key="1">
    <source>
        <dbReference type="SAM" id="Phobius"/>
    </source>
</evidence>
<evidence type="ECO:0000313" key="4">
    <source>
        <dbReference type="Proteomes" id="UP000292052"/>
    </source>
</evidence>
<proteinExistence type="predicted"/>
<keyword evidence="1" id="KW-0812">Transmembrane</keyword>
<gene>
    <name evidence="3" type="ORF">BDFB_011119</name>
</gene>
<comment type="caution">
    <text evidence="3">The sequence shown here is derived from an EMBL/GenBank/DDBJ whole genome shotgun (WGS) entry which is preliminary data.</text>
</comment>
<organism evidence="3 4">
    <name type="scientific">Asbolus verrucosus</name>
    <name type="common">Desert ironclad beetle</name>
    <dbReference type="NCBI Taxonomy" id="1661398"/>
    <lineage>
        <taxon>Eukaryota</taxon>
        <taxon>Metazoa</taxon>
        <taxon>Ecdysozoa</taxon>
        <taxon>Arthropoda</taxon>
        <taxon>Hexapoda</taxon>
        <taxon>Insecta</taxon>
        <taxon>Pterygota</taxon>
        <taxon>Neoptera</taxon>
        <taxon>Endopterygota</taxon>
        <taxon>Coleoptera</taxon>
        <taxon>Polyphaga</taxon>
        <taxon>Cucujiformia</taxon>
        <taxon>Tenebrionidae</taxon>
        <taxon>Pimeliinae</taxon>
        <taxon>Asbolus</taxon>
    </lineage>
</organism>
<keyword evidence="4" id="KW-1185">Reference proteome</keyword>
<evidence type="ECO:0000313" key="3">
    <source>
        <dbReference type="EMBL" id="RZC41160.1"/>
    </source>
</evidence>
<dbReference type="EMBL" id="QDEB01019581">
    <property type="protein sequence ID" value="RZC41160.1"/>
    <property type="molecule type" value="Genomic_DNA"/>
</dbReference>